<name>A0A815MFP5_9BILA</name>
<dbReference type="EMBL" id="CAJOBC010083511">
    <property type="protein sequence ID" value="CAF4302640.1"/>
    <property type="molecule type" value="Genomic_DNA"/>
</dbReference>
<accession>A0A815MFP5</accession>
<evidence type="ECO:0000313" key="1">
    <source>
        <dbReference type="EMBL" id="CAF1417634.1"/>
    </source>
</evidence>
<dbReference type="AlphaFoldDB" id="A0A815MFP5"/>
<organism evidence="1 3">
    <name type="scientific">Didymodactylos carnosus</name>
    <dbReference type="NCBI Taxonomy" id="1234261"/>
    <lineage>
        <taxon>Eukaryota</taxon>
        <taxon>Metazoa</taxon>
        <taxon>Spiralia</taxon>
        <taxon>Gnathifera</taxon>
        <taxon>Rotifera</taxon>
        <taxon>Eurotatoria</taxon>
        <taxon>Bdelloidea</taxon>
        <taxon>Philodinida</taxon>
        <taxon>Philodinidae</taxon>
        <taxon>Didymodactylos</taxon>
    </lineage>
</organism>
<sequence length="24" mass="2777">CGNDDEVRFMEERFGENSGWNVVS</sequence>
<reference evidence="1" key="1">
    <citation type="submission" date="2021-02" db="EMBL/GenBank/DDBJ databases">
        <authorList>
            <person name="Nowell W R."/>
        </authorList>
    </citation>
    <scope>NUCLEOTIDE SEQUENCE</scope>
</reference>
<feature type="non-terminal residue" evidence="1">
    <location>
        <position position="1"/>
    </location>
</feature>
<gene>
    <name evidence="1" type="ORF">GPM918_LOCUS33641</name>
    <name evidence="2" type="ORF">SRO942_LOCUS34329</name>
</gene>
<keyword evidence="3" id="KW-1185">Reference proteome</keyword>
<dbReference type="Proteomes" id="UP000663829">
    <property type="component" value="Unassembled WGS sequence"/>
</dbReference>
<proteinExistence type="predicted"/>
<comment type="caution">
    <text evidence="1">The sequence shown here is derived from an EMBL/GenBank/DDBJ whole genome shotgun (WGS) entry which is preliminary data.</text>
</comment>
<dbReference type="Proteomes" id="UP000681722">
    <property type="component" value="Unassembled WGS sequence"/>
</dbReference>
<evidence type="ECO:0000313" key="3">
    <source>
        <dbReference type="Proteomes" id="UP000663829"/>
    </source>
</evidence>
<protein>
    <submittedName>
        <fullName evidence="1">Uncharacterized protein</fullName>
    </submittedName>
</protein>
<evidence type="ECO:0000313" key="2">
    <source>
        <dbReference type="EMBL" id="CAF4302640.1"/>
    </source>
</evidence>
<dbReference type="EMBL" id="CAJNOQ010018082">
    <property type="protein sequence ID" value="CAF1417634.1"/>
    <property type="molecule type" value="Genomic_DNA"/>
</dbReference>